<name>A0ABV9Q200_9BACL</name>
<proteinExistence type="predicted"/>
<dbReference type="Pfam" id="PF09578">
    <property type="entry name" value="Spore_YabQ"/>
    <property type="match status" value="1"/>
</dbReference>
<keyword evidence="3" id="KW-1185">Reference proteome</keyword>
<keyword evidence="1" id="KW-0472">Membrane</keyword>
<dbReference type="Proteomes" id="UP001596002">
    <property type="component" value="Unassembled WGS sequence"/>
</dbReference>
<organism evidence="2 3">
    <name type="scientific">Effusibacillus consociatus</name>
    <dbReference type="NCBI Taxonomy" id="1117041"/>
    <lineage>
        <taxon>Bacteria</taxon>
        <taxon>Bacillati</taxon>
        <taxon>Bacillota</taxon>
        <taxon>Bacilli</taxon>
        <taxon>Bacillales</taxon>
        <taxon>Alicyclobacillaceae</taxon>
        <taxon>Effusibacillus</taxon>
    </lineage>
</organism>
<protein>
    <submittedName>
        <fullName evidence="2">Spore cortex biosynthesis protein YabQ</fullName>
    </submittedName>
</protein>
<dbReference type="InterPro" id="IPR019074">
    <property type="entry name" value="YabQ"/>
</dbReference>
<sequence>MTLEAQYMTLLVMSINGVVLGAVYDMYRVVLRHWKFLRWAGPIFDFAFWILGIFLVFWSLMWANHGDLRIYVFIVLLIGYAIYRIFFRRIVVGSTIGIIMGIGYICLTLYRAFLLLVIAPLQKMWLALLALLRALDRLLRVFERAILWPFKPLKTILFWLARFLLALVKVTARPFVKPLLPYILPVVNRLKTKAAPFVRRGRAMLKKGKGFWSRLTNWLLNRDDNKPKP</sequence>
<comment type="caution">
    <text evidence="2">The sequence shown here is derived from an EMBL/GenBank/DDBJ whole genome shotgun (WGS) entry which is preliminary data.</text>
</comment>
<feature type="transmembrane region" description="Helical" evidence="1">
    <location>
        <begin position="6"/>
        <end position="27"/>
    </location>
</feature>
<evidence type="ECO:0000313" key="2">
    <source>
        <dbReference type="EMBL" id="MFC4768556.1"/>
    </source>
</evidence>
<keyword evidence="1" id="KW-1133">Transmembrane helix</keyword>
<feature type="transmembrane region" description="Helical" evidence="1">
    <location>
        <begin position="68"/>
        <end position="83"/>
    </location>
</feature>
<dbReference type="EMBL" id="JBHSHC010000106">
    <property type="protein sequence ID" value="MFC4768556.1"/>
    <property type="molecule type" value="Genomic_DNA"/>
</dbReference>
<evidence type="ECO:0000313" key="3">
    <source>
        <dbReference type="Proteomes" id="UP001596002"/>
    </source>
</evidence>
<dbReference type="NCBIfam" id="TIGR02893">
    <property type="entry name" value="spore_yabQ"/>
    <property type="match status" value="1"/>
</dbReference>
<gene>
    <name evidence="2" type="primary">yabQ</name>
    <name evidence="2" type="ORF">ACFO8Q_14520</name>
</gene>
<accession>A0ABV9Q200</accession>
<feature type="transmembrane region" description="Helical" evidence="1">
    <location>
        <begin position="39"/>
        <end position="62"/>
    </location>
</feature>
<keyword evidence="1" id="KW-0812">Transmembrane</keyword>
<dbReference type="RefSeq" id="WP_380026506.1">
    <property type="nucleotide sequence ID" value="NZ_JBHSHC010000106.1"/>
</dbReference>
<feature type="transmembrane region" description="Helical" evidence="1">
    <location>
        <begin position="90"/>
        <end position="110"/>
    </location>
</feature>
<reference evidence="3" key="1">
    <citation type="journal article" date="2019" name="Int. J. Syst. Evol. Microbiol.">
        <title>The Global Catalogue of Microorganisms (GCM) 10K type strain sequencing project: providing services to taxonomists for standard genome sequencing and annotation.</title>
        <authorList>
            <consortium name="The Broad Institute Genomics Platform"/>
            <consortium name="The Broad Institute Genome Sequencing Center for Infectious Disease"/>
            <person name="Wu L."/>
            <person name="Ma J."/>
        </authorList>
    </citation>
    <scope>NUCLEOTIDE SEQUENCE [LARGE SCALE GENOMIC DNA]</scope>
    <source>
        <strain evidence="3">WYCCWR 12678</strain>
    </source>
</reference>
<evidence type="ECO:0000256" key="1">
    <source>
        <dbReference type="SAM" id="Phobius"/>
    </source>
</evidence>